<dbReference type="Pfam" id="PF01535">
    <property type="entry name" value="PPR"/>
    <property type="match status" value="4"/>
</dbReference>
<gene>
    <name evidence="3" type="ORF">F0562_035168</name>
</gene>
<dbReference type="FunFam" id="1.25.40.10:FF:000073">
    <property type="entry name" value="Pentatricopeptide repeat-containing protein chloroplastic"/>
    <property type="match status" value="1"/>
</dbReference>
<dbReference type="InterPro" id="IPR046848">
    <property type="entry name" value="E_motif"/>
</dbReference>
<dbReference type="PANTHER" id="PTHR24015:SF1934">
    <property type="entry name" value="PENTATRICOPEPTIDE REPEAT-CONTAINING PROTEIN"/>
    <property type="match status" value="1"/>
</dbReference>
<dbReference type="InterPro" id="IPR011990">
    <property type="entry name" value="TPR-like_helical_dom_sf"/>
</dbReference>
<dbReference type="GO" id="GO:0003729">
    <property type="term" value="F:mRNA binding"/>
    <property type="evidence" value="ECO:0007669"/>
    <property type="project" value="UniProtKB-ARBA"/>
</dbReference>
<name>A0A5J5AAH2_9ASTE</name>
<organism evidence="3 4">
    <name type="scientific">Nyssa sinensis</name>
    <dbReference type="NCBI Taxonomy" id="561372"/>
    <lineage>
        <taxon>Eukaryota</taxon>
        <taxon>Viridiplantae</taxon>
        <taxon>Streptophyta</taxon>
        <taxon>Embryophyta</taxon>
        <taxon>Tracheophyta</taxon>
        <taxon>Spermatophyta</taxon>
        <taxon>Magnoliopsida</taxon>
        <taxon>eudicotyledons</taxon>
        <taxon>Gunneridae</taxon>
        <taxon>Pentapetalae</taxon>
        <taxon>asterids</taxon>
        <taxon>Cornales</taxon>
        <taxon>Nyssaceae</taxon>
        <taxon>Nyssa</taxon>
    </lineage>
</organism>
<dbReference type="FunFam" id="1.25.40.10:FF:000309">
    <property type="entry name" value="Pentatricopeptide repeat-containing protein, chloroplastic"/>
    <property type="match status" value="1"/>
</dbReference>
<dbReference type="AlphaFoldDB" id="A0A5J5AAH2"/>
<dbReference type="InterPro" id="IPR046960">
    <property type="entry name" value="PPR_At4g14850-like_plant"/>
</dbReference>
<evidence type="ECO:0000313" key="4">
    <source>
        <dbReference type="Proteomes" id="UP000325577"/>
    </source>
</evidence>
<evidence type="ECO:0000256" key="2">
    <source>
        <dbReference type="PROSITE-ProRule" id="PRU00708"/>
    </source>
</evidence>
<dbReference type="Pfam" id="PF13041">
    <property type="entry name" value="PPR_2"/>
    <property type="match status" value="4"/>
</dbReference>
<evidence type="ECO:0000256" key="1">
    <source>
        <dbReference type="ARBA" id="ARBA00022737"/>
    </source>
</evidence>
<evidence type="ECO:0008006" key="5">
    <source>
        <dbReference type="Google" id="ProtNLM"/>
    </source>
</evidence>
<dbReference type="PROSITE" id="PS51375">
    <property type="entry name" value="PPR"/>
    <property type="match status" value="5"/>
</dbReference>
<sequence>MQYCGQGKLKRALYRWNLMLRTSIEDGFFTETLKIYSSLVKSEVHGCNFTFPSVLKACAKLGCLQDGKKLHTHVLRTGFQAEVFVQTSLIDMYSKCSDLASSRQIFDEMPHRSLISWNSIIAAYCRDSRINESFWLLNQMQYLGLEPSSATFVSIVSSCWLCSLQQGLSIHSCVIKLGLHSELPLSNAVMSMYFHFGQIEVARCIFDSMGERSIISWTTILGGYASIGEVTQAFGIFNQMRRESVSPDSIVFVSIISGCVQARNLLLALSVHSVILKSGWDHDDPIDNLLVSMYAKCGDLASARRVFDMVHEKSVFVWTSLISGYTHFGNPDEAVELFKKLLRTKIRPNEITLATILSACANFGSLSMGVEIEEYILRNGLGSDFRVQTSLIHMYYKCGSIKKAEEVFKRVLTKDLAVWSSMINGYAIHGMGEDALSLFHKMLHEEGIKPDGIVYTSILLACSHSGLVEDGLQYFESMQRDFGIEPTIVHLSCLVDLLGRAGDLDLALKVILEMPGQLQAQVWAPFLSACRTHRNIELGEFAAKKLIDSNPGITTSYVSVSNFYTSVGMWKEAAVTRRLINDQGLVKEPGWSQIEINGSFHVFIAGDRAHHQSVDIYAKLEELNAKLLEAGYIAEIENGEGYIISFAYWQVEEAANALMLILLQVKE</sequence>
<dbReference type="InterPro" id="IPR002885">
    <property type="entry name" value="PPR_rpt"/>
</dbReference>
<dbReference type="EMBL" id="CM018045">
    <property type="protein sequence ID" value="KAA8527963.1"/>
    <property type="molecule type" value="Genomic_DNA"/>
</dbReference>
<proteinExistence type="predicted"/>
<dbReference type="FunFam" id="1.25.40.10:FF:000090">
    <property type="entry name" value="Pentatricopeptide repeat-containing protein, chloroplastic"/>
    <property type="match status" value="1"/>
</dbReference>
<feature type="repeat" description="PPR" evidence="2">
    <location>
        <begin position="415"/>
        <end position="450"/>
    </location>
</feature>
<reference evidence="3 4" key="1">
    <citation type="submission" date="2019-09" db="EMBL/GenBank/DDBJ databases">
        <title>A chromosome-level genome assembly of the Chinese tupelo Nyssa sinensis.</title>
        <authorList>
            <person name="Yang X."/>
            <person name="Kang M."/>
            <person name="Yang Y."/>
            <person name="Xiong H."/>
            <person name="Wang M."/>
            <person name="Zhang Z."/>
            <person name="Wang Z."/>
            <person name="Wu H."/>
            <person name="Ma T."/>
            <person name="Liu J."/>
            <person name="Xi Z."/>
        </authorList>
    </citation>
    <scope>NUCLEOTIDE SEQUENCE [LARGE SCALE GENOMIC DNA]</scope>
    <source>
        <strain evidence="3">J267</strain>
        <tissue evidence="3">Leaf</tissue>
    </source>
</reference>
<protein>
    <recommendedName>
        <fullName evidence="5">DYW domain-containing protein</fullName>
    </recommendedName>
</protein>
<evidence type="ECO:0000313" key="3">
    <source>
        <dbReference type="EMBL" id="KAA8527963.1"/>
    </source>
</evidence>
<dbReference type="PANTHER" id="PTHR24015">
    <property type="entry name" value="OS07G0578800 PROTEIN-RELATED"/>
    <property type="match status" value="1"/>
</dbReference>
<feature type="repeat" description="PPR" evidence="2">
    <location>
        <begin position="113"/>
        <end position="147"/>
    </location>
</feature>
<dbReference type="FunFam" id="1.25.40.10:FF:000682">
    <property type="entry name" value="Pentatricopeptide repeat-containing protein At3g16610"/>
    <property type="match status" value="1"/>
</dbReference>
<dbReference type="Pfam" id="PF20431">
    <property type="entry name" value="E_motif"/>
    <property type="match status" value="1"/>
</dbReference>
<dbReference type="GO" id="GO:0009451">
    <property type="term" value="P:RNA modification"/>
    <property type="evidence" value="ECO:0007669"/>
    <property type="project" value="InterPro"/>
</dbReference>
<feature type="repeat" description="PPR" evidence="2">
    <location>
        <begin position="314"/>
        <end position="348"/>
    </location>
</feature>
<keyword evidence="1" id="KW-0677">Repeat</keyword>
<feature type="repeat" description="PPR" evidence="2">
    <location>
        <begin position="451"/>
        <end position="486"/>
    </location>
</feature>
<dbReference type="Gene3D" id="1.25.40.10">
    <property type="entry name" value="Tetratricopeptide repeat domain"/>
    <property type="match status" value="4"/>
</dbReference>
<dbReference type="SUPFAM" id="SSF48452">
    <property type="entry name" value="TPR-like"/>
    <property type="match status" value="1"/>
</dbReference>
<dbReference type="OrthoDB" id="185373at2759"/>
<keyword evidence="4" id="KW-1185">Reference proteome</keyword>
<accession>A0A5J5AAH2</accession>
<dbReference type="NCBIfam" id="TIGR00756">
    <property type="entry name" value="PPR"/>
    <property type="match status" value="4"/>
</dbReference>
<feature type="repeat" description="PPR" evidence="2">
    <location>
        <begin position="213"/>
        <end position="247"/>
    </location>
</feature>
<dbReference type="Proteomes" id="UP000325577">
    <property type="component" value="Linkage Group LG21"/>
</dbReference>